<comment type="caution">
    <text evidence="3">The sequence shown here is derived from an EMBL/GenBank/DDBJ whole genome shotgun (WGS) entry which is preliminary data.</text>
</comment>
<name>A0A419VZE6_9BACT</name>
<dbReference type="GO" id="GO:0006355">
    <property type="term" value="P:regulation of DNA-templated transcription"/>
    <property type="evidence" value="ECO:0007669"/>
    <property type="project" value="InterPro"/>
</dbReference>
<keyword evidence="2" id="KW-0472">Membrane</keyword>
<dbReference type="EMBL" id="RAPN01000002">
    <property type="protein sequence ID" value="RKD88519.1"/>
    <property type="molecule type" value="Genomic_DNA"/>
</dbReference>
<evidence type="ECO:0000313" key="4">
    <source>
        <dbReference type="Proteomes" id="UP000283387"/>
    </source>
</evidence>
<dbReference type="AlphaFoldDB" id="A0A419VZE6"/>
<keyword evidence="2" id="KW-1133">Transmembrane helix</keyword>
<dbReference type="Gene3D" id="1.10.10.10">
    <property type="entry name" value="Winged helix-like DNA-binding domain superfamily/Winged helix DNA-binding domain"/>
    <property type="match status" value="1"/>
</dbReference>
<sequence length="559" mass="65320">MASLKSQFFNQKRYVGFILALGLCLTILSCRENRSVADELDVQLTNIEEEMLLLEADSLTSLLSLLDTSSVSAVNAARIQTIEGLIQYNQEKYDKAIPLLTEAEETLLENKDEFHLHLNQLIRAFGFEVMKLDFYAAKSYLECENYFAARKSKLFWFYSALGVLRMEKYLQIDRDELIKQISVERELLHLPRLDGLYYAALGYASSQMKADSLAAVYYEQSVYTYTEAKEWKRAFNNELNVISCLSQEEFLVEGERYLTNLLHKYDSYALTPTQLLRHNILLGRVLGLNGREEEAIELYEKNYTEAKQLKEYVPELNCTEMLAYLYQKTGDYEAALKMKDRVHSLERRKANQMQKVQLLALGAYYKYDKLANDKLKLKVRIQRAILIIILIGALVLLLMVVGWWIAQKNRQKRKKLLTENRTIRKQIDELVSSFQKANHKNEQLINQMQDIRTRHNESIRIENLLAMIERKEIKNWMEFELQFTLLLPDWINNLKEAAPVLTPTDLKYCMCLYFNMNNYEIAKLCDVSVDTIKSAKKRIRDKLALNESTEIYLYLKNVG</sequence>
<dbReference type="SUPFAM" id="SSF46894">
    <property type="entry name" value="C-terminal effector domain of the bipartite response regulators"/>
    <property type="match status" value="1"/>
</dbReference>
<dbReference type="SUPFAM" id="SSF48452">
    <property type="entry name" value="TPR-like"/>
    <property type="match status" value="1"/>
</dbReference>
<dbReference type="InterPro" id="IPR011990">
    <property type="entry name" value="TPR-like_helical_dom_sf"/>
</dbReference>
<keyword evidence="4" id="KW-1185">Reference proteome</keyword>
<keyword evidence="1" id="KW-0175">Coiled coil</keyword>
<dbReference type="InterPro" id="IPR016032">
    <property type="entry name" value="Sig_transdc_resp-reg_C-effctor"/>
</dbReference>
<evidence type="ECO:0008006" key="5">
    <source>
        <dbReference type="Google" id="ProtNLM"/>
    </source>
</evidence>
<accession>A0A419VZE6</accession>
<dbReference type="Proteomes" id="UP000283387">
    <property type="component" value="Unassembled WGS sequence"/>
</dbReference>
<feature type="coiled-coil region" evidence="1">
    <location>
        <begin position="427"/>
        <end position="454"/>
    </location>
</feature>
<proteinExistence type="predicted"/>
<dbReference type="RefSeq" id="WP_120274673.1">
    <property type="nucleotide sequence ID" value="NZ_RAPN01000002.1"/>
</dbReference>
<reference evidence="3 4" key="1">
    <citation type="submission" date="2018-09" db="EMBL/GenBank/DDBJ databases">
        <title>Genomic Encyclopedia of Archaeal and Bacterial Type Strains, Phase II (KMG-II): from individual species to whole genera.</title>
        <authorList>
            <person name="Goeker M."/>
        </authorList>
    </citation>
    <scope>NUCLEOTIDE SEQUENCE [LARGE SCALE GENOMIC DNA]</scope>
    <source>
        <strain evidence="3 4">DSM 27148</strain>
    </source>
</reference>
<evidence type="ECO:0000256" key="2">
    <source>
        <dbReference type="SAM" id="Phobius"/>
    </source>
</evidence>
<gene>
    <name evidence="3" type="ORF">BC643_3671</name>
</gene>
<dbReference type="InterPro" id="IPR036388">
    <property type="entry name" value="WH-like_DNA-bd_sf"/>
</dbReference>
<organism evidence="3 4">
    <name type="scientific">Mangrovibacterium diazotrophicum</name>
    <dbReference type="NCBI Taxonomy" id="1261403"/>
    <lineage>
        <taxon>Bacteria</taxon>
        <taxon>Pseudomonadati</taxon>
        <taxon>Bacteroidota</taxon>
        <taxon>Bacteroidia</taxon>
        <taxon>Marinilabiliales</taxon>
        <taxon>Prolixibacteraceae</taxon>
        <taxon>Mangrovibacterium</taxon>
    </lineage>
</organism>
<dbReference type="PROSITE" id="PS51257">
    <property type="entry name" value="PROKAR_LIPOPROTEIN"/>
    <property type="match status" value="1"/>
</dbReference>
<keyword evidence="2" id="KW-0812">Transmembrane</keyword>
<evidence type="ECO:0000313" key="3">
    <source>
        <dbReference type="EMBL" id="RKD88519.1"/>
    </source>
</evidence>
<dbReference type="Gene3D" id="1.25.40.10">
    <property type="entry name" value="Tetratricopeptide repeat domain"/>
    <property type="match status" value="1"/>
</dbReference>
<feature type="transmembrane region" description="Helical" evidence="2">
    <location>
        <begin position="384"/>
        <end position="406"/>
    </location>
</feature>
<evidence type="ECO:0000256" key="1">
    <source>
        <dbReference type="SAM" id="Coils"/>
    </source>
</evidence>
<dbReference type="GO" id="GO:0003677">
    <property type="term" value="F:DNA binding"/>
    <property type="evidence" value="ECO:0007669"/>
    <property type="project" value="InterPro"/>
</dbReference>
<protein>
    <recommendedName>
        <fullName evidence="5">HTH luxR-type domain-containing protein</fullName>
    </recommendedName>
</protein>